<accession>A0A6L6XC42</accession>
<dbReference type="Pfam" id="PF19700">
    <property type="entry name" value="DUF6198"/>
    <property type="match status" value="1"/>
</dbReference>
<keyword evidence="1" id="KW-1133">Transmembrane helix</keyword>
<reference evidence="2 3" key="1">
    <citation type="submission" date="2019-10" db="EMBL/GenBank/DDBJ databases">
        <title>Roseburia spp. ameliorate alcoholic fatty liver via restoration of gut barrier function.</title>
        <authorList>
            <person name="Seo B."/>
            <person name="Ko G."/>
        </authorList>
    </citation>
    <scope>NUCLEOTIDE SEQUENCE [LARGE SCALE GENOMIC DNA]</scope>
    <source>
        <strain evidence="2 3">SNUG30017</strain>
    </source>
</reference>
<name>A0A6L6XC42_9FIRM</name>
<protein>
    <submittedName>
        <fullName evidence="2">Uncharacterized protein</fullName>
    </submittedName>
</protein>
<keyword evidence="1" id="KW-0472">Membrane</keyword>
<dbReference type="InterPro" id="IPR038750">
    <property type="entry name" value="YczE/YyaS-like"/>
</dbReference>
<keyword evidence="1" id="KW-0812">Transmembrane</keyword>
<comment type="caution">
    <text evidence="2">The sequence shown here is derived from an EMBL/GenBank/DDBJ whole genome shotgun (WGS) entry which is preliminary data.</text>
</comment>
<dbReference type="Proteomes" id="UP000479531">
    <property type="component" value="Unassembled WGS sequence"/>
</dbReference>
<evidence type="ECO:0000313" key="3">
    <source>
        <dbReference type="Proteomes" id="UP000479531"/>
    </source>
</evidence>
<proteinExistence type="predicted"/>
<feature type="transmembrane region" description="Helical" evidence="1">
    <location>
        <begin position="45"/>
        <end position="65"/>
    </location>
</feature>
<organism evidence="2 3">
    <name type="scientific">Roseburia intestinalis</name>
    <dbReference type="NCBI Taxonomy" id="166486"/>
    <lineage>
        <taxon>Bacteria</taxon>
        <taxon>Bacillati</taxon>
        <taxon>Bacillota</taxon>
        <taxon>Clostridia</taxon>
        <taxon>Lachnospirales</taxon>
        <taxon>Lachnospiraceae</taxon>
        <taxon>Roseburia</taxon>
    </lineage>
</organism>
<gene>
    <name evidence="2" type="ORF">GCK47_01090</name>
</gene>
<dbReference type="RefSeq" id="WP_157349934.1">
    <property type="nucleotide sequence ID" value="NZ_WGGT01000001.1"/>
</dbReference>
<evidence type="ECO:0000313" key="2">
    <source>
        <dbReference type="EMBL" id="MVQ44337.1"/>
    </source>
</evidence>
<sequence>MQAIADTVHKSVGFTKNCFDLFNICIMITVGLVCQGHLIGIGIGIGTVVAVIGVGRVIAIFNHGFKKKMDELAGMEA</sequence>
<dbReference type="EMBL" id="WGGT01000001">
    <property type="protein sequence ID" value="MVQ44337.1"/>
    <property type="molecule type" value="Genomic_DNA"/>
</dbReference>
<dbReference type="AlphaFoldDB" id="A0A6L6XC42"/>
<feature type="transmembrane region" description="Helical" evidence="1">
    <location>
        <begin position="21"/>
        <end position="39"/>
    </location>
</feature>
<evidence type="ECO:0000256" key="1">
    <source>
        <dbReference type="SAM" id="Phobius"/>
    </source>
</evidence>